<dbReference type="InterPro" id="IPR000073">
    <property type="entry name" value="AB_hydrolase_1"/>
</dbReference>
<feature type="domain" description="AB hydrolase-1" evidence="3">
    <location>
        <begin position="83"/>
        <end position="314"/>
    </location>
</feature>
<dbReference type="PRINTS" id="PR00111">
    <property type="entry name" value="ABHYDROLASE"/>
</dbReference>
<keyword evidence="2" id="KW-1133">Transmembrane helix</keyword>
<comment type="caution">
    <text evidence="4">The sequence shown here is derived from an EMBL/GenBank/DDBJ whole genome shotgun (WGS) entry which is preliminary data.</text>
</comment>
<keyword evidence="5" id="KW-1185">Reference proteome</keyword>
<proteinExistence type="predicted"/>
<protein>
    <submittedName>
        <fullName evidence="4">Pimeloyl-ACP methyl ester carboxylesterase</fullName>
    </submittedName>
</protein>
<feature type="transmembrane region" description="Helical" evidence="2">
    <location>
        <begin position="26"/>
        <end position="44"/>
    </location>
</feature>
<evidence type="ECO:0000313" key="5">
    <source>
        <dbReference type="Proteomes" id="UP000583800"/>
    </source>
</evidence>
<feature type="compositionally biased region" description="Low complexity" evidence="1">
    <location>
        <begin position="1"/>
        <end position="16"/>
    </location>
</feature>
<dbReference type="Gene3D" id="3.40.50.1820">
    <property type="entry name" value="alpha/beta hydrolase"/>
    <property type="match status" value="1"/>
</dbReference>
<dbReference type="RefSeq" id="WP_185083965.1">
    <property type="nucleotide sequence ID" value="NZ_JACHJB010000001.1"/>
</dbReference>
<dbReference type="Pfam" id="PF00561">
    <property type="entry name" value="Abhydrolase_1"/>
    <property type="match status" value="1"/>
</dbReference>
<evidence type="ECO:0000313" key="4">
    <source>
        <dbReference type="EMBL" id="MBB6346120.1"/>
    </source>
</evidence>
<dbReference type="PRINTS" id="PR00412">
    <property type="entry name" value="EPOXHYDRLASE"/>
</dbReference>
<evidence type="ECO:0000259" key="3">
    <source>
        <dbReference type="Pfam" id="PF00561"/>
    </source>
</evidence>
<dbReference type="PANTHER" id="PTHR46438:SF11">
    <property type="entry name" value="LIPASE-RELATED"/>
    <property type="match status" value="1"/>
</dbReference>
<dbReference type="PANTHER" id="PTHR46438">
    <property type="entry name" value="ALPHA/BETA-HYDROLASES SUPERFAMILY PROTEIN"/>
    <property type="match status" value="1"/>
</dbReference>
<dbReference type="InterPro" id="IPR000639">
    <property type="entry name" value="Epox_hydrolase-like"/>
</dbReference>
<name>A0A7X0C0B3_9ACTN</name>
<dbReference type="AlphaFoldDB" id="A0A7X0C0B3"/>
<sequence length="331" mass="36430">MLPPVNNTPQTTVTQPVRKRRRHRRLAAAVAVLVAAMLFGAYGWQPAEDGRAFRSPYLAQVGSRYADTPIARFHYVRAGSGTPVILLSPGGTSVIGWKDQLDALARDHTVYVVDLPGQGYTQLKDSDFAFDLGAMVSAVGAFMDGLGVRQAALAGNSWSGGWALAFAQRHPDRVTKLALLDATGLDLPGTLMWESLKIPVIGELAVKLSTGKSTVRGLAEGMMVNKQRLTAQLLDEWWAPMTFHDNIRATYLLERRLDWAQTERALPATKTPTLVLWGKQDTIQPVERAHRFAELLPDEQLVILDGCGHAPQLDCPEPVNRHLQSFFTDSR</sequence>
<dbReference type="EMBL" id="JACHJB010000001">
    <property type="protein sequence ID" value="MBB6346120.1"/>
    <property type="molecule type" value="Genomic_DNA"/>
</dbReference>
<gene>
    <name evidence="4" type="ORF">FHU36_002629</name>
</gene>
<evidence type="ECO:0000256" key="1">
    <source>
        <dbReference type="SAM" id="MobiDB-lite"/>
    </source>
</evidence>
<dbReference type="InterPro" id="IPR029058">
    <property type="entry name" value="AB_hydrolase_fold"/>
</dbReference>
<keyword evidence="2" id="KW-0472">Membrane</keyword>
<dbReference type="SUPFAM" id="SSF53474">
    <property type="entry name" value="alpha/beta-Hydrolases"/>
    <property type="match status" value="1"/>
</dbReference>
<reference evidence="4 5" key="1">
    <citation type="submission" date="2020-08" db="EMBL/GenBank/DDBJ databases">
        <title>Sequencing the genomes of 1000 actinobacteria strains.</title>
        <authorList>
            <person name="Klenk H.-P."/>
        </authorList>
    </citation>
    <scope>NUCLEOTIDE SEQUENCE [LARGE SCALE GENOMIC DNA]</scope>
    <source>
        <strain evidence="4 5">DSM 45913</strain>
    </source>
</reference>
<evidence type="ECO:0000256" key="2">
    <source>
        <dbReference type="SAM" id="Phobius"/>
    </source>
</evidence>
<dbReference type="Proteomes" id="UP000583800">
    <property type="component" value="Unassembled WGS sequence"/>
</dbReference>
<organism evidence="4 5">
    <name type="scientific">Nonomuraea muscovyensis</name>
    <dbReference type="NCBI Taxonomy" id="1124761"/>
    <lineage>
        <taxon>Bacteria</taxon>
        <taxon>Bacillati</taxon>
        <taxon>Actinomycetota</taxon>
        <taxon>Actinomycetes</taxon>
        <taxon>Streptosporangiales</taxon>
        <taxon>Streptosporangiaceae</taxon>
        <taxon>Nonomuraea</taxon>
    </lineage>
</organism>
<feature type="region of interest" description="Disordered" evidence="1">
    <location>
        <begin position="1"/>
        <end position="20"/>
    </location>
</feature>
<dbReference type="GO" id="GO:0003824">
    <property type="term" value="F:catalytic activity"/>
    <property type="evidence" value="ECO:0007669"/>
    <property type="project" value="InterPro"/>
</dbReference>
<keyword evidence="2" id="KW-0812">Transmembrane</keyword>
<accession>A0A7X0C0B3</accession>